<evidence type="ECO:0000256" key="8">
    <source>
        <dbReference type="SAM" id="MobiDB-lite"/>
    </source>
</evidence>
<gene>
    <name evidence="10" type="ORF">MVEN_00228500</name>
</gene>
<feature type="repeat" description="WD" evidence="7">
    <location>
        <begin position="279"/>
        <end position="310"/>
    </location>
</feature>
<feature type="region of interest" description="Disordered" evidence="8">
    <location>
        <begin position="415"/>
        <end position="450"/>
    </location>
</feature>
<dbReference type="SMART" id="SM00320">
    <property type="entry name" value="WD40"/>
    <property type="match status" value="7"/>
</dbReference>
<evidence type="ECO:0000256" key="6">
    <source>
        <dbReference type="ARBA" id="ARBA00023274"/>
    </source>
</evidence>
<name>A0A8H6Z1B4_9AGAR</name>
<feature type="repeat" description="WD" evidence="7">
    <location>
        <begin position="322"/>
        <end position="363"/>
    </location>
</feature>
<dbReference type="InterPro" id="IPR020472">
    <property type="entry name" value="WD40_PAC1"/>
</dbReference>
<keyword evidence="6" id="KW-0687">Ribonucleoprotein</keyword>
<dbReference type="Pfam" id="PF04158">
    <property type="entry name" value="Sof1"/>
    <property type="match status" value="1"/>
</dbReference>
<dbReference type="Gene3D" id="2.130.10.10">
    <property type="entry name" value="YVTN repeat-like/Quinoprotein amine dehydrogenase"/>
    <property type="match status" value="2"/>
</dbReference>
<comment type="caution">
    <text evidence="10">The sequence shown here is derived from an EMBL/GenBank/DDBJ whole genome shotgun (WGS) entry which is preliminary data.</text>
</comment>
<evidence type="ECO:0000256" key="3">
    <source>
        <dbReference type="ARBA" id="ARBA00022574"/>
    </source>
</evidence>
<keyword evidence="3 7" id="KW-0853">WD repeat</keyword>
<comment type="similarity">
    <text evidence="2">Belongs to the WD repeat DCAF13/WDSOF1 family.</text>
</comment>
<evidence type="ECO:0000256" key="4">
    <source>
        <dbReference type="ARBA" id="ARBA00022737"/>
    </source>
</evidence>
<dbReference type="PANTHER" id="PTHR22851:SF0">
    <property type="entry name" value="DDB1- AND CUL4-ASSOCIATED FACTOR 13"/>
    <property type="match status" value="1"/>
</dbReference>
<evidence type="ECO:0000256" key="1">
    <source>
        <dbReference type="ARBA" id="ARBA00004604"/>
    </source>
</evidence>
<evidence type="ECO:0000256" key="7">
    <source>
        <dbReference type="PROSITE-ProRule" id="PRU00221"/>
    </source>
</evidence>
<sequence length="476" mass="53027">MKIRVLQHDPAVHLPQRPGDPTPTSRNLDPLMHPFARARERTRALNAAKMDRMFAKPFIASLEGHVDAVEVMAKQPGSLTTVASGSWDGGVIVHHLARRSQLLHAPQAHKGKVSGVCFSREGRLFSCGVDRNIKLWSLESSHTENPQPLTVFTGKSAFNSIDHHNSDPLFATASNLVQIWDETKSLPISNLTFPTSTETITSVRFNLSETSVLASIGSDRTFTLYDIRTGKAERRVVMQMSSNALAWSPTFPTTVLLASEDHNLYTFDIRHLTAPSQIYKGHVAAVMSCDWAPTGLEFVSGGWDRTVRIWTEGRGHSPEVYHTKRMQRVSSALFTSDARFVLSGSDDGNVRVWKAKAAERLGVVTARERAAIEYRDSLKDRWKMDAEVGRVARSRHIPKPVYQAAKLKRTMLEAQRVKGGAEEKAHAGGGKASQRRSGRSWSLQSRRTHSSVKMVVPPFGNLFAQGNRRYVSEDWK</sequence>
<dbReference type="Proteomes" id="UP000620124">
    <property type="component" value="Unassembled WGS sequence"/>
</dbReference>
<dbReference type="EMBL" id="JACAZI010000002">
    <property type="protein sequence ID" value="KAF7369017.1"/>
    <property type="molecule type" value="Genomic_DNA"/>
</dbReference>
<comment type="subcellular location">
    <subcellularLocation>
        <location evidence="1">Nucleus</location>
        <location evidence="1">Nucleolus</location>
    </subcellularLocation>
</comment>
<keyword evidence="5" id="KW-0539">Nucleus</keyword>
<feature type="compositionally biased region" description="Basic and acidic residues" evidence="8">
    <location>
        <begin position="415"/>
        <end position="426"/>
    </location>
</feature>
<dbReference type="SUPFAM" id="SSF50978">
    <property type="entry name" value="WD40 repeat-like"/>
    <property type="match status" value="1"/>
</dbReference>
<evidence type="ECO:0000256" key="5">
    <source>
        <dbReference type="ARBA" id="ARBA00023242"/>
    </source>
</evidence>
<dbReference type="InterPro" id="IPR015943">
    <property type="entry name" value="WD40/YVTN_repeat-like_dom_sf"/>
</dbReference>
<dbReference type="GO" id="GO:0000462">
    <property type="term" value="P:maturation of SSU-rRNA from tricistronic rRNA transcript (SSU-rRNA, 5.8S rRNA, LSU-rRNA)"/>
    <property type="evidence" value="ECO:0007669"/>
    <property type="project" value="TreeGrafter"/>
</dbReference>
<dbReference type="GO" id="GO:0032040">
    <property type="term" value="C:small-subunit processome"/>
    <property type="evidence" value="ECO:0007669"/>
    <property type="project" value="TreeGrafter"/>
</dbReference>
<organism evidence="10 11">
    <name type="scientific">Mycena venus</name>
    <dbReference type="NCBI Taxonomy" id="2733690"/>
    <lineage>
        <taxon>Eukaryota</taxon>
        <taxon>Fungi</taxon>
        <taxon>Dikarya</taxon>
        <taxon>Basidiomycota</taxon>
        <taxon>Agaricomycotina</taxon>
        <taxon>Agaricomycetes</taxon>
        <taxon>Agaricomycetidae</taxon>
        <taxon>Agaricales</taxon>
        <taxon>Marasmiineae</taxon>
        <taxon>Mycenaceae</taxon>
        <taxon>Mycena</taxon>
    </lineage>
</organism>
<dbReference type="PANTHER" id="PTHR22851">
    <property type="entry name" value="U3 SMALL NUCLEOLAR RNA U3 SNORNA ASSOCIATED PROTEIN"/>
    <property type="match status" value="1"/>
</dbReference>
<dbReference type="PROSITE" id="PS50294">
    <property type="entry name" value="WD_REPEATS_REGION"/>
    <property type="match status" value="2"/>
</dbReference>
<evidence type="ECO:0000313" key="10">
    <source>
        <dbReference type="EMBL" id="KAF7369017.1"/>
    </source>
</evidence>
<dbReference type="InterPro" id="IPR007287">
    <property type="entry name" value="Sof1"/>
</dbReference>
<keyword evidence="11" id="KW-1185">Reference proteome</keyword>
<reference evidence="10" key="1">
    <citation type="submission" date="2020-05" db="EMBL/GenBank/DDBJ databases">
        <title>Mycena genomes resolve the evolution of fungal bioluminescence.</title>
        <authorList>
            <person name="Tsai I.J."/>
        </authorList>
    </citation>
    <scope>NUCLEOTIDE SEQUENCE</scope>
    <source>
        <strain evidence="10">CCC161011</strain>
    </source>
</reference>
<dbReference type="Pfam" id="PF00400">
    <property type="entry name" value="WD40"/>
    <property type="match status" value="3"/>
</dbReference>
<feature type="domain" description="Sof1-like protein" evidence="9">
    <location>
        <begin position="355"/>
        <end position="429"/>
    </location>
</feature>
<dbReference type="PRINTS" id="PR00320">
    <property type="entry name" value="GPROTEINBRPT"/>
</dbReference>
<dbReference type="InterPro" id="IPR001680">
    <property type="entry name" value="WD40_rpt"/>
</dbReference>
<dbReference type="OrthoDB" id="10249065at2759"/>
<protein>
    <submittedName>
        <fullName evidence="10">DDB1-and CUL4-associated factor 13</fullName>
    </submittedName>
</protein>
<dbReference type="InterPro" id="IPR036322">
    <property type="entry name" value="WD40_repeat_dom_sf"/>
</dbReference>
<keyword evidence="4" id="KW-0677">Repeat</keyword>
<dbReference type="AlphaFoldDB" id="A0A8H6Z1B4"/>
<evidence type="ECO:0000259" key="9">
    <source>
        <dbReference type="Pfam" id="PF04158"/>
    </source>
</evidence>
<proteinExistence type="inferred from homology"/>
<dbReference type="PROSITE" id="PS50082">
    <property type="entry name" value="WD_REPEATS_2"/>
    <property type="match status" value="3"/>
</dbReference>
<dbReference type="InterPro" id="IPR051733">
    <property type="entry name" value="WD_repeat_DCAF13/WDSOF1"/>
</dbReference>
<accession>A0A8H6Z1B4</accession>
<feature type="region of interest" description="Disordered" evidence="8">
    <location>
        <begin position="1"/>
        <end position="30"/>
    </location>
</feature>
<evidence type="ECO:0000313" key="11">
    <source>
        <dbReference type="Proteomes" id="UP000620124"/>
    </source>
</evidence>
<evidence type="ECO:0000256" key="2">
    <source>
        <dbReference type="ARBA" id="ARBA00005649"/>
    </source>
</evidence>
<feature type="repeat" description="WD" evidence="7">
    <location>
        <begin position="106"/>
        <end position="146"/>
    </location>
</feature>
<feature type="compositionally biased region" description="Basic and acidic residues" evidence="8">
    <location>
        <begin position="1"/>
        <end position="11"/>
    </location>
</feature>